<feature type="region of interest" description="Disordered" evidence="4">
    <location>
        <begin position="136"/>
        <end position="167"/>
    </location>
</feature>
<comment type="subcellular location">
    <subcellularLocation>
        <location evidence="2">Gas vesicle</location>
    </subcellularLocation>
</comment>
<dbReference type="OrthoDB" id="146444at2"/>
<keyword evidence="1" id="KW-0304">Gas vesicle</keyword>
<proteinExistence type="inferred from homology"/>
<evidence type="ECO:0000313" key="6">
    <source>
        <dbReference type="Proteomes" id="UP000199614"/>
    </source>
</evidence>
<evidence type="ECO:0000256" key="1">
    <source>
        <dbReference type="ARBA" id="ARBA00022987"/>
    </source>
</evidence>
<dbReference type="RefSeq" id="WP_093337241.1">
    <property type="nucleotide sequence ID" value="NZ_FOUY01000002.1"/>
</dbReference>
<evidence type="ECO:0000313" key="5">
    <source>
        <dbReference type="EMBL" id="SFM75633.1"/>
    </source>
</evidence>
<organism evidence="5 6">
    <name type="scientific">Pseudonocardia ammonioxydans</name>
    <dbReference type="NCBI Taxonomy" id="260086"/>
    <lineage>
        <taxon>Bacteria</taxon>
        <taxon>Bacillati</taxon>
        <taxon>Actinomycetota</taxon>
        <taxon>Actinomycetes</taxon>
        <taxon>Pseudonocardiales</taxon>
        <taxon>Pseudonocardiaceae</taxon>
        <taxon>Pseudonocardia</taxon>
    </lineage>
</organism>
<dbReference type="GO" id="GO:0031412">
    <property type="term" value="P:gas vesicle organization"/>
    <property type="evidence" value="ECO:0007669"/>
    <property type="project" value="InterPro"/>
</dbReference>
<comment type="similarity">
    <text evidence="3">Belongs to the gas vesicle GvpF/GvpL family.</text>
</comment>
<dbReference type="Pfam" id="PF06386">
    <property type="entry name" value="GvpL_GvpF"/>
    <property type="match status" value="1"/>
</dbReference>
<dbReference type="PANTHER" id="PTHR36852:SF1">
    <property type="entry name" value="PROTEIN GVPL 2"/>
    <property type="match status" value="1"/>
</dbReference>
<accession>A0A1I4TG77</accession>
<dbReference type="AlphaFoldDB" id="A0A1I4TG77"/>
<reference evidence="5 6" key="1">
    <citation type="submission" date="2016-10" db="EMBL/GenBank/DDBJ databases">
        <authorList>
            <person name="de Groot N.N."/>
        </authorList>
    </citation>
    <scope>NUCLEOTIDE SEQUENCE [LARGE SCALE GENOMIC DNA]</scope>
    <source>
        <strain evidence="5 6">CGMCC 4.1877</strain>
    </source>
</reference>
<evidence type="ECO:0000256" key="4">
    <source>
        <dbReference type="SAM" id="MobiDB-lite"/>
    </source>
</evidence>
<dbReference type="Proteomes" id="UP000199614">
    <property type="component" value="Unassembled WGS sequence"/>
</dbReference>
<evidence type="ECO:0000256" key="3">
    <source>
        <dbReference type="ARBA" id="ARBA00035643"/>
    </source>
</evidence>
<gene>
    <name evidence="5" type="ORF">SAMN05216207_1002274</name>
</gene>
<dbReference type="EMBL" id="FOUY01000002">
    <property type="protein sequence ID" value="SFM75633.1"/>
    <property type="molecule type" value="Genomic_DNA"/>
</dbReference>
<dbReference type="GO" id="GO:0031411">
    <property type="term" value="C:gas vesicle"/>
    <property type="evidence" value="ECO:0007669"/>
    <property type="project" value="UniProtKB-SubCell"/>
</dbReference>
<name>A0A1I4TG77_PSUAM</name>
<dbReference type="InterPro" id="IPR009430">
    <property type="entry name" value="GvpL/GvpF"/>
</dbReference>
<dbReference type="STRING" id="260086.SAMN05216207_1002274"/>
<protein>
    <submittedName>
        <fullName evidence="5">Gas vesicle synthesis protein GvpL/GvpF</fullName>
    </submittedName>
</protein>
<sequence length="257" mass="27830">MADDPTYVYAAGEGDPPELPGGLTGVADRPLRVIEAHGMWAAVSTVPSTDFTQDALQERLEDLAWLATTARAHHDVVDELGRWTTPAPMALATVYLDDDRVRAMLDERGTELAGIVRRFRGHTEWGVKAYVAPQATREPEPAGRAASGADYLRRRRAARDRATDADSVAHDAAERLHEAAATHAADTRRHRLHAPALTGRSDRMVLNGAYLVPAGDEDRWRAAVDDGGDGGLTVEITGPWVPYSFVAVPAQPAEEGR</sequence>
<dbReference type="PANTHER" id="PTHR36852">
    <property type="entry name" value="PROTEIN GVPL 2"/>
    <property type="match status" value="1"/>
</dbReference>
<evidence type="ECO:0000256" key="2">
    <source>
        <dbReference type="ARBA" id="ARBA00035108"/>
    </source>
</evidence>
<keyword evidence="6" id="KW-1185">Reference proteome</keyword>